<evidence type="ECO:0000313" key="1">
    <source>
        <dbReference type="EMBL" id="AWB50069.1"/>
    </source>
</evidence>
<organism evidence="1 2">
    <name type="scientific">Paragemmobacter aquarius</name>
    <dbReference type="NCBI Taxonomy" id="2169400"/>
    <lineage>
        <taxon>Bacteria</taxon>
        <taxon>Pseudomonadati</taxon>
        <taxon>Pseudomonadota</taxon>
        <taxon>Alphaproteobacteria</taxon>
        <taxon>Rhodobacterales</taxon>
        <taxon>Paracoccaceae</taxon>
        <taxon>Paragemmobacter</taxon>
    </lineage>
</organism>
<sequence length="89" mass="9685">MLINWTRVQELRDEIGHDSFAEVVAVFLDESDTVIARPSLTAEDLHFLRGAALNLGFAELAEACSRTADRHVVTALYAASKASLLAEAI</sequence>
<dbReference type="SUPFAM" id="SSF47226">
    <property type="entry name" value="Histidine-containing phosphotransfer domain, HPT domain"/>
    <property type="match status" value="1"/>
</dbReference>
<keyword evidence="1" id="KW-0418">Kinase</keyword>
<keyword evidence="1" id="KW-0808">Transferase</keyword>
<dbReference type="InterPro" id="IPR036641">
    <property type="entry name" value="HPT_dom_sf"/>
</dbReference>
<dbReference type="OrthoDB" id="7867809at2"/>
<dbReference type="GO" id="GO:0016301">
    <property type="term" value="F:kinase activity"/>
    <property type="evidence" value="ECO:0007669"/>
    <property type="project" value="UniProtKB-KW"/>
</dbReference>
<dbReference type="EMBL" id="CP028918">
    <property type="protein sequence ID" value="AWB50069.1"/>
    <property type="molecule type" value="Genomic_DNA"/>
</dbReference>
<gene>
    <name evidence="1" type="ORF">HYN69_17550</name>
</gene>
<protein>
    <submittedName>
        <fullName evidence="1">Histidine kinase</fullName>
    </submittedName>
</protein>
<dbReference type="Gene3D" id="1.20.120.160">
    <property type="entry name" value="HPT domain"/>
    <property type="match status" value="1"/>
</dbReference>
<reference evidence="1 2" key="1">
    <citation type="submission" date="2018-04" db="EMBL/GenBank/DDBJ databases">
        <title>Genome sequencing of Gemmobacter.</title>
        <authorList>
            <person name="Yi H."/>
            <person name="Baek M.-G."/>
        </authorList>
    </citation>
    <scope>NUCLEOTIDE SEQUENCE [LARGE SCALE GENOMIC DNA]</scope>
    <source>
        <strain evidence="1 2">HYN0069</strain>
    </source>
</reference>
<evidence type="ECO:0000313" key="2">
    <source>
        <dbReference type="Proteomes" id="UP000244496"/>
    </source>
</evidence>
<dbReference type="AlphaFoldDB" id="A0A2S0UQH3"/>
<accession>A0A2S0UQH3</accession>
<dbReference type="RefSeq" id="WP_108436881.1">
    <property type="nucleotide sequence ID" value="NZ_CP028918.1"/>
</dbReference>
<keyword evidence="2" id="KW-1185">Reference proteome</keyword>
<dbReference type="GO" id="GO:0000160">
    <property type="term" value="P:phosphorelay signal transduction system"/>
    <property type="evidence" value="ECO:0007669"/>
    <property type="project" value="InterPro"/>
</dbReference>
<proteinExistence type="predicted"/>
<name>A0A2S0UQH3_9RHOB</name>
<dbReference type="Proteomes" id="UP000244496">
    <property type="component" value="Chromosome"/>
</dbReference>
<dbReference type="KEGG" id="geh:HYN69_17550"/>